<feature type="region of interest" description="Disordered" evidence="1">
    <location>
        <begin position="170"/>
        <end position="370"/>
    </location>
</feature>
<dbReference type="Proteomes" id="UP000225277">
    <property type="component" value="Unassembled WGS sequence"/>
</dbReference>
<feature type="compositionally biased region" description="Polar residues" evidence="1">
    <location>
        <begin position="42"/>
        <end position="57"/>
    </location>
</feature>
<accession>A0A2D3V7W5</accession>
<evidence type="ECO:0000256" key="1">
    <source>
        <dbReference type="SAM" id="MobiDB-lite"/>
    </source>
</evidence>
<feature type="region of interest" description="Disordered" evidence="1">
    <location>
        <begin position="921"/>
        <end position="1069"/>
    </location>
</feature>
<feature type="compositionally biased region" description="Low complexity" evidence="1">
    <location>
        <begin position="665"/>
        <end position="676"/>
    </location>
</feature>
<feature type="compositionally biased region" description="Polar residues" evidence="1">
    <location>
        <begin position="357"/>
        <end position="366"/>
    </location>
</feature>
<reference evidence="2 3" key="1">
    <citation type="submission" date="2016-03" db="EMBL/GenBank/DDBJ databases">
        <authorList>
            <person name="Ploux O."/>
        </authorList>
    </citation>
    <scope>NUCLEOTIDE SEQUENCE [LARGE SCALE GENOMIC DNA]</scope>
    <source>
        <strain evidence="2 3">URUG2</strain>
    </source>
</reference>
<feature type="compositionally biased region" description="Low complexity" evidence="1">
    <location>
        <begin position="882"/>
        <end position="894"/>
    </location>
</feature>
<feature type="region of interest" description="Disordered" evidence="1">
    <location>
        <begin position="1475"/>
        <end position="1495"/>
    </location>
</feature>
<feature type="region of interest" description="Disordered" evidence="1">
    <location>
        <begin position="1319"/>
        <end position="1452"/>
    </location>
</feature>
<feature type="compositionally biased region" description="Polar residues" evidence="1">
    <location>
        <begin position="299"/>
        <end position="313"/>
    </location>
</feature>
<feature type="compositionally biased region" description="Low complexity" evidence="1">
    <location>
        <begin position="219"/>
        <end position="230"/>
    </location>
</feature>
<feature type="compositionally biased region" description="Polar residues" evidence="1">
    <location>
        <begin position="495"/>
        <end position="507"/>
    </location>
</feature>
<evidence type="ECO:0000313" key="2">
    <source>
        <dbReference type="EMBL" id="CZT23000.1"/>
    </source>
</evidence>
<feature type="compositionally biased region" description="Polar residues" evidence="1">
    <location>
        <begin position="518"/>
        <end position="529"/>
    </location>
</feature>
<feature type="compositionally biased region" description="Polar residues" evidence="1">
    <location>
        <begin position="773"/>
        <end position="798"/>
    </location>
</feature>
<gene>
    <name evidence="2" type="ORF">RCC_08708</name>
</gene>
<feature type="compositionally biased region" description="Low complexity" evidence="1">
    <location>
        <begin position="87"/>
        <end position="107"/>
    </location>
</feature>
<feature type="compositionally biased region" description="Polar residues" evidence="1">
    <location>
        <begin position="249"/>
        <end position="259"/>
    </location>
</feature>
<feature type="region of interest" description="Disordered" evidence="1">
    <location>
        <begin position="28"/>
        <end position="115"/>
    </location>
</feature>
<feature type="region of interest" description="Disordered" evidence="1">
    <location>
        <begin position="821"/>
        <end position="897"/>
    </location>
</feature>
<feature type="compositionally biased region" description="Low complexity" evidence="1">
    <location>
        <begin position="740"/>
        <end position="750"/>
    </location>
</feature>
<feature type="region of interest" description="Disordered" evidence="1">
    <location>
        <begin position="650"/>
        <end position="798"/>
    </location>
</feature>
<protein>
    <submittedName>
        <fullName evidence="2">Uncharacterized protein</fullName>
    </submittedName>
</protein>
<dbReference type="GeneID" id="35603792"/>
<organism evidence="2 3">
    <name type="scientific">Ramularia collo-cygni</name>
    <dbReference type="NCBI Taxonomy" id="112498"/>
    <lineage>
        <taxon>Eukaryota</taxon>
        <taxon>Fungi</taxon>
        <taxon>Dikarya</taxon>
        <taxon>Ascomycota</taxon>
        <taxon>Pezizomycotina</taxon>
        <taxon>Dothideomycetes</taxon>
        <taxon>Dothideomycetidae</taxon>
        <taxon>Mycosphaerellales</taxon>
        <taxon>Mycosphaerellaceae</taxon>
        <taxon>Ramularia</taxon>
    </lineage>
</organism>
<feature type="compositionally biased region" description="Polar residues" evidence="1">
    <location>
        <begin position="935"/>
        <end position="944"/>
    </location>
</feature>
<sequence length="1495" mass="157808">MSARLRSFGKAIYTAHGLSSQLSSISPAAPTLHPFPPPSTLKTKQPTNKEPSTTTSKPIKYHPQHLPTSQIDPLSRPPPSHISITMSERSALTSSTRRSSRTIASYSDRGGRHPHPPLNIHVSDHVAQAHRPINIYIGENQPGMQRRQSNLSILSALGDQIDVESTLPHNLPARSVTGSEHNSIAPPSRIVEVPEDDDGAIPAPSVFEVPKSRDILVPSGSGSHRSISTSPGPPPEENIAAPVPGASGSKPSSVHTASPRSVAGSEPQRTLSPLPVESGREDTRPPAPGPTFVEHIDVNHTSGRSTAGNSGHGSTPPVPATASIRSRSASDPAPAVQTTISRAVTPEPQPILPEYPSNGSTGQGSDTAIDALGTETDDQHTSAKYDATAQVAEAIANTNLKYTAKGILNTANREVEIAEIKARPGWVWSLGSDPQVLHRFSNPRVVKPYSHEDAYDDAMSALEREKEQHFQDMAARKAISDAKIKAKQESVASKFGSSSSQPSNPQAGTGDAAPAKSNAGSKAPSTGSRYEQPCTITCFDPPIASPDCPGPNCGCIDPNDSKEADQIRAFLKNATVPDEPPEEAPSSAGKDQLFPHERYCTPVGASHPGGSGNCTRPDLIRAIPTPPDNATPAIVLTPAAEIPDDVQHVSPKLSARAAGKRAVPSTSSGTVRSTGSIVRNGSPSSSKRDATDRAFADERNPPANVLENNQEDVVISGSFPNGQPRESSPEGSKPPDPPLRSSAGSARAASTPALTPTVRTPLPTHRSGVIDLTSESAGVKNHTQTAISKATSQASKVRQQAVESVTKLDPRDVGVTVEVPSKAPEEDVTIHSKGPNVTSAAGSSHPRAITSSSTHPSQNDPEAKKFVPQAVGPSIRIPLGPPRAASLPAATSSPPLDPELEEVYAQLEDFTVLLDTARRRARTQDAGTQTVDAEPTSNVGTQTIDDPERSTASKRSGPAANAGVVEGAPSRPDCSVNREHLPSTTGNDDEAPVPEAFILPSHEEDPEIQATKAPVSIRSREEVEGNPESPQSECHSSRKSFVIPQPEVWPPTSESIINGDRIKPPDLPVKKQPYVKTDPMPLGSYCPGCAWHIYWGFGAEDGVFSPPWGEPFPVSQDANLRCTVVKKQIELNAWYHAIWNDIVCAGCSHSRKMRERPSSARRKEIEEQTAEIQERYANPVGVNPGERHFPSTGKERYVFVSAISELEDDAEAHGAVSEKAGSHVPGGSISGPEPVSQRVHTPPFIELKQRETDDLPIGLTISDPPENVVRGGLAEEYYHPTSQSGRSDAGAPLAPAGTAEIVEPTPSFVVTAPPQVTASTVCGSDANEPPPAPRTEVNGGAATPAAPSSDKVPKTQSHGHVEHLGSHVSTRSRGSRATTRPGTPSAPASREKSSSGSSSKTSEKPPSRRSPTPADRAISSSSSSSSGDDTVAPAPRGHRTDPISQIHHSLRPTGHVENLNITVNYKPGIKGNMIINNNAAPSSGGRTHSRHGSRH</sequence>
<proteinExistence type="predicted"/>
<feature type="region of interest" description="Disordered" evidence="1">
    <location>
        <begin position="1210"/>
        <end position="1238"/>
    </location>
</feature>
<feature type="compositionally biased region" description="Polar residues" evidence="1">
    <location>
        <begin position="849"/>
        <end position="860"/>
    </location>
</feature>
<keyword evidence="3" id="KW-1185">Reference proteome</keyword>
<dbReference type="RefSeq" id="XP_023629724.1">
    <property type="nucleotide sequence ID" value="XM_023773956.1"/>
</dbReference>
<feature type="compositionally biased region" description="Low complexity" evidence="1">
    <location>
        <begin position="1409"/>
        <end position="1426"/>
    </location>
</feature>
<name>A0A2D3V7W5_9PEZI</name>
<evidence type="ECO:0000313" key="3">
    <source>
        <dbReference type="Proteomes" id="UP000225277"/>
    </source>
</evidence>
<feature type="compositionally biased region" description="Polar residues" evidence="1">
    <location>
        <begin position="718"/>
        <end position="730"/>
    </location>
</feature>
<feature type="compositionally biased region" description="Low complexity" evidence="1">
    <location>
        <begin position="1369"/>
        <end position="1400"/>
    </location>
</feature>
<dbReference type="EMBL" id="FJUY01000015">
    <property type="protein sequence ID" value="CZT23000.1"/>
    <property type="molecule type" value="Genomic_DNA"/>
</dbReference>
<feature type="compositionally biased region" description="Basic and acidic residues" evidence="1">
    <location>
        <begin position="686"/>
        <end position="700"/>
    </location>
</feature>
<feature type="region of interest" description="Disordered" evidence="1">
    <location>
        <begin position="490"/>
        <end position="530"/>
    </location>
</feature>